<organism evidence="3 6">
    <name type="scientific">Streptomyces radicis</name>
    <dbReference type="NCBI Taxonomy" id="1750517"/>
    <lineage>
        <taxon>Bacteria</taxon>
        <taxon>Bacillati</taxon>
        <taxon>Actinomycetota</taxon>
        <taxon>Actinomycetes</taxon>
        <taxon>Kitasatosporales</taxon>
        <taxon>Streptomycetaceae</taxon>
        <taxon>Streptomyces</taxon>
    </lineage>
</organism>
<evidence type="ECO:0000313" key="3">
    <source>
        <dbReference type="EMBL" id="RKN10433.1"/>
    </source>
</evidence>
<feature type="domain" description="DUF4232" evidence="2">
    <location>
        <begin position="69"/>
        <end position="208"/>
    </location>
</feature>
<comment type="caution">
    <text evidence="3">The sequence shown here is derived from an EMBL/GenBank/DDBJ whole genome shotgun (WGS) entry which is preliminary data.</text>
</comment>
<feature type="compositionally biased region" description="Low complexity" evidence="1">
    <location>
        <begin position="28"/>
        <end position="40"/>
    </location>
</feature>
<sequence>MADGGPGPERAPDPAGTTAPAEPDESAPAEPSAPTESTEPVPDDEGEEGPQATEDGASAEGSPQAVPTCVGAALVLTAGQSDGAAGSLTIPLEFTNVGEVTCALVGYPGVSLTGENGGENVGEQVGAPARRGDERGQGVPVELAPGEVALADLRVGTAENYPAEDCEPEPSGGLRVFPPDETEALFLPFDGLTACANDGVALLSVTAVYEVPA</sequence>
<dbReference type="Pfam" id="PF14016">
    <property type="entry name" value="DUF4232"/>
    <property type="match status" value="1"/>
</dbReference>
<gene>
    <name evidence="4" type="ORF">D7318_09485</name>
    <name evidence="3" type="ORF">D7319_08310</name>
</gene>
<accession>A0A3A9WDQ2</accession>
<dbReference type="Proteomes" id="UP000275024">
    <property type="component" value="Unassembled WGS sequence"/>
</dbReference>
<proteinExistence type="predicted"/>
<evidence type="ECO:0000313" key="4">
    <source>
        <dbReference type="EMBL" id="RKN24692.1"/>
    </source>
</evidence>
<dbReference type="AlphaFoldDB" id="A0A3A9WDQ2"/>
<dbReference type="EMBL" id="RBDX01000005">
    <property type="protein sequence ID" value="RKN10433.1"/>
    <property type="molecule type" value="Genomic_DNA"/>
</dbReference>
<dbReference type="Proteomes" id="UP000268652">
    <property type="component" value="Unassembled WGS sequence"/>
</dbReference>
<evidence type="ECO:0000313" key="6">
    <source>
        <dbReference type="Proteomes" id="UP000275024"/>
    </source>
</evidence>
<dbReference type="EMBL" id="RBDY01000005">
    <property type="protein sequence ID" value="RKN24692.1"/>
    <property type="molecule type" value="Genomic_DNA"/>
</dbReference>
<name>A0A3A9WDQ2_9ACTN</name>
<keyword evidence="5" id="KW-1185">Reference proteome</keyword>
<evidence type="ECO:0000259" key="2">
    <source>
        <dbReference type="Pfam" id="PF14016"/>
    </source>
</evidence>
<reference evidence="5 6" key="1">
    <citation type="submission" date="2018-09" db="EMBL/GenBank/DDBJ databases">
        <title>Streptomyces sp. nov. DS1-2, an endophytic actinomycete isolated from roots of Dendrobium scabrilingue.</title>
        <authorList>
            <person name="Kuncharoen N."/>
            <person name="Kudo T."/>
            <person name="Ohkuma M."/>
            <person name="Yuki M."/>
            <person name="Tanasupawat S."/>
        </authorList>
    </citation>
    <scope>NUCLEOTIDE SEQUENCE [LARGE SCALE GENOMIC DNA]</scope>
    <source>
        <strain evidence="3 6">AZ1-7</strain>
        <strain evidence="4 5">DS1-2</strain>
    </source>
</reference>
<protein>
    <submittedName>
        <fullName evidence="3">DUF4232 domain-containing protein</fullName>
    </submittedName>
</protein>
<dbReference type="InterPro" id="IPR025326">
    <property type="entry name" value="DUF4232"/>
</dbReference>
<evidence type="ECO:0000256" key="1">
    <source>
        <dbReference type="SAM" id="MobiDB-lite"/>
    </source>
</evidence>
<feature type="region of interest" description="Disordered" evidence="1">
    <location>
        <begin position="1"/>
        <end position="65"/>
    </location>
</feature>
<evidence type="ECO:0000313" key="5">
    <source>
        <dbReference type="Proteomes" id="UP000268652"/>
    </source>
</evidence>